<feature type="transmembrane region" description="Helical" evidence="1">
    <location>
        <begin position="61"/>
        <end position="78"/>
    </location>
</feature>
<evidence type="ECO:0000256" key="1">
    <source>
        <dbReference type="SAM" id="Phobius"/>
    </source>
</evidence>
<accession>A0A2A6RLX4</accession>
<comment type="caution">
    <text evidence="2">The sequence shown here is derived from an EMBL/GenBank/DDBJ whole genome shotgun (WGS) entry which is preliminary data.</text>
</comment>
<dbReference type="OrthoDB" id="3828227at2"/>
<reference evidence="3" key="1">
    <citation type="submission" date="2017-08" db="EMBL/GenBank/DDBJ databases">
        <authorList>
            <person name="Grouzdev D.S."/>
            <person name="Gaisin V.A."/>
            <person name="Rysina M.S."/>
            <person name="Gorlenko V.M."/>
        </authorList>
    </citation>
    <scope>NUCLEOTIDE SEQUENCE [LARGE SCALE GENOMIC DNA]</scope>
    <source>
        <strain evidence="3">Kir15-3F</strain>
    </source>
</reference>
<keyword evidence="1" id="KW-0472">Membrane</keyword>
<keyword evidence="1" id="KW-0812">Transmembrane</keyword>
<dbReference type="InterPro" id="IPR036415">
    <property type="entry name" value="Lamin_tail_dom_sf"/>
</dbReference>
<keyword evidence="3" id="KW-1185">Reference proteome</keyword>
<keyword evidence="1" id="KW-1133">Transmembrane helix</keyword>
<dbReference type="EMBL" id="NQWI01000020">
    <property type="protein sequence ID" value="PDW03850.1"/>
    <property type="molecule type" value="Genomic_DNA"/>
</dbReference>
<organism evidence="2 3">
    <name type="scientific">Candidatus Viridilinea mediisalina</name>
    <dbReference type="NCBI Taxonomy" id="2024553"/>
    <lineage>
        <taxon>Bacteria</taxon>
        <taxon>Bacillati</taxon>
        <taxon>Chloroflexota</taxon>
        <taxon>Chloroflexia</taxon>
        <taxon>Chloroflexales</taxon>
        <taxon>Chloroflexineae</taxon>
        <taxon>Oscillochloridaceae</taxon>
        <taxon>Candidatus Viridilinea</taxon>
    </lineage>
</organism>
<name>A0A2A6RLX4_9CHLR</name>
<dbReference type="SUPFAM" id="SSF74853">
    <property type="entry name" value="Lamin A/C globular tail domain"/>
    <property type="match status" value="1"/>
</dbReference>
<dbReference type="Proteomes" id="UP000220527">
    <property type="component" value="Unassembled WGS sequence"/>
</dbReference>
<dbReference type="Gene3D" id="2.60.40.1260">
    <property type="entry name" value="Lamin Tail domain"/>
    <property type="match status" value="1"/>
</dbReference>
<sequence length="191" mass="22291">MLVSDTNYTNFQLHPHATIPTWHIIKHVKAHCDAMFGNLQSTIYNLQSTIYNLQWYHPMRIFYLILVALLSLSLMGCMDSAPLLESQAEHPCDVSAYVELRNERKYTQTLANWTYAHNNVEQTLPTFTLAPGEHFRIWRGVGQDDEYNFYIGEATDTWNFSGNDHVAIIRPNSWWMIEHHWFICSTPSLAR</sequence>
<gene>
    <name evidence="2" type="ORF">CJ255_06765</name>
</gene>
<evidence type="ECO:0000313" key="2">
    <source>
        <dbReference type="EMBL" id="PDW03850.1"/>
    </source>
</evidence>
<evidence type="ECO:0000313" key="3">
    <source>
        <dbReference type="Proteomes" id="UP000220527"/>
    </source>
</evidence>
<dbReference type="AlphaFoldDB" id="A0A2A6RLX4"/>
<proteinExistence type="predicted"/>
<protein>
    <submittedName>
        <fullName evidence="2">Uncharacterized protein</fullName>
    </submittedName>
</protein>